<proteinExistence type="predicted"/>
<dbReference type="EMBL" id="CABFVH010000035">
    <property type="protein sequence ID" value="VUF14515.1"/>
    <property type="molecule type" value="Genomic_DNA"/>
</dbReference>
<gene>
    <name evidence="2" type="ORF">IFDJLNFL_2876</name>
    <name evidence="3" type="ORF">MTDSW087_04240</name>
</gene>
<dbReference type="Proteomes" id="UP001055303">
    <property type="component" value="Unassembled WGS sequence"/>
</dbReference>
<reference evidence="3 4" key="1">
    <citation type="submission" date="2019-06" db="EMBL/GenBank/DDBJ databases">
        <authorList>
            <person name="Rodrigo-Torres L."/>
            <person name="Arahal R. D."/>
            <person name="Lucena T."/>
        </authorList>
    </citation>
    <scope>NUCLEOTIDE SEQUENCE [LARGE SCALE GENOMIC DNA]</scope>
    <source>
        <strain evidence="3 4">SW08-7</strain>
    </source>
</reference>
<keyword evidence="5" id="KW-1185">Reference proteome</keyword>
<dbReference type="Proteomes" id="UP000401717">
    <property type="component" value="Unassembled WGS sequence"/>
</dbReference>
<reference evidence="2" key="3">
    <citation type="submission" date="2021-08" db="EMBL/GenBank/DDBJ databases">
        <authorList>
            <person name="Tani A."/>
            <person name="Ola A."/>
            <person name="Ogura Y."/>
            <person name="Katsura K."/>
            <person name="Hayashi T."/>
        </authorList>
    </citation>
    <scope>NUCLEOTIDE SEQUENCE</scope>
    <source>
        <strain evidence="2">DSM 22415</strain>
    </source>
</reference>
<feature type="coiled-coil region" evidence="1">
    <location>
        <begin position="66"/>
        <end position="96"/>
    </location>
</feature>
<evidence type="ECO:0000256" key="1">
    <source>
        <dbReference type="SAM" id="Coils"/>
    </source>
</evidence>
<protein>
    <submittedName>
        <fullName evidence="3">Uncharacterized protein</fullName>
    </submittedName>
</protein>
<keyword evidence="1" id="KW-0175">Coiled coil</keyword>
<name>A0A564G257_9HYPH</name>
<dbReference type="RefSeq" id="WP_144766861.1">
    <property type="nucleotide sequence ID" value="NZ_BPQI01000078.1"/>
</dbReference>
<evidence type="ECO:0000313" key="5">
    <source>
        <dbReference type="Proteomes" id="UP001055303"/>
    </source>
</evidence>
<reference evidence="2" key="2">
    <citation type="journal article" date="2021" name="Front. Microbiol.">
        <title>Comprehensive Comparative Genomics and Phenotyping of Methylobacterium Species.</title>
        <authorList>
            <person name="Alessa O."/>
            <person name="Ogura Y."/>
            <person name="Fujitani Y."/>
            <person name="Takami H."/>
            <person name="Hayashi T."/>
            <person name="Sahin N."/>
            <person name="Tani A."/>
        </authorList>
    </citation>
    <scope>NUCLEOTIDE SEQUENCE</scope>
    <source>
        <strain evidence="2">DSM 22415</strain>
    </source>
</reference>
<dbReference type="EMBL" id="BPQI01000078">
    <property type="protein sequence ID" value="GJD56978.1"/>
    <property type="molecule type" value="Genomic_DNA"/>
</dbReference>
<evidence type="ECO:0000313" key="2">
    <source>
        <dbReference type="EMBL" id="GJD56978.1"/>
    </source>
</evidence>
<accession>A0A564G257</accession>
<sequence>MTGLVDGVLLAALLGTSACVVPMYLKLKRLDRTQAEYGRAMAASGHALASAGEAVRSFAGEGREVLDALSLKIEEAKAALAELEAARGALVAARTESGLTGRA</sequence>
<organism evidence="3 4">
    <name type="scientific">Methylobacterium dankookense</name>
    <dbReference type="NCBI Taxonomy" id="560405"/>
    <lineage>
        <taxon>Bacteria</taxon>
        <taxon>Pseudomonadati</taxon>
        <taxon>Pseudomonadota</taxon>
        <taxon>Alphaproteobacteria</taxon>
        <taxon>Hyphomicrobiales</taxon>
        <taxon>Methylobacteriaceae</taxon>
        <taxon>Methylobacterium</taxon>
    </lineage>
</organism>
<evidence type="ECO:0000313" key="4">
    <source>
        <dbReference type="Proteomes" id="UP000401717"/>
    </source>
</evidence>
<evidence type="ECO:0000313" key="3">
    <source>
        <dbReference type="EMBL" id="VUF14515.1"/>
    </source>
</evidence>
<dbReference type="AlphaFoldDB" id="A0A564G257"/>